<evidence type="ECO:0000313" key="3">
    <source>
        <dbReference type="EMBL" id="CAI9759031.1"/>
    </source>
</evidence>
<evidence type="ECO:0000313" key="4">
    <source>
        <dbReference type="Proteomes" id="UP000834106"/>
    </source>
</evidence>
<evidence type="ECO:0000256" key="1">
    <source>
        <dbReference type="ARBA" id="ARBA00022741"/>
    </source>
</evidence>
<keyword evidence="4" id="KW-1185">Reference proteome</keyword>
<keyword evidence="1" id="KW-0547">Nucleotide-binding</keyword>
<dbReference type="InterPro" id="IPR013126">
    <property type="entry name" value="Hsp_70_fam"/>
</dbReference>
<dbReference type="Gene3D" id="3.30.420.40">
    <property type="match status" value="2"/>
</dbReference>
<dbReference type="GO" id="GO:0140662">
    <property type="term" value="F:ATP-dependent protein folding chaperone"/>
    <property type="evidence" value="ECO:0007669"/>
    <property type="project" value="InterPro"/>
</dbReference>
<sequence length="175" mass="18884">MRIINEPTAAAIAYGLDKKASRTGEKNVLIFDVGKNVKQGQIIVEKVTNVTENPSQPTTTKAVHGRAAKSKADGAWHSQDACDENKDCTYERSEHAVALRLTQIEGSEHGIQNDGGDKNFIEVIIGKASNSQTATKEQNAMENECGEGGIQLNLEKKGQIISNLTLPLHGMGTQK</sequence>
<proteinExistence type="predicted"/>
<name>A0AAD1YX00_9LAMI</name>
<evidence type="ECO:0000256" key="2">
    <source>
        <dbReference type="ARBA" id="ARBA00022840"/>
    </source>
</evidence>
<accession>A0AAD1YX00</accession>
<keyword evidence="2" id="KW-0067">ATP-binding</keyword>
<dbReference type="AlphaFoldDB" id="A0AAD1YX00"/>
<protein>
    <submittedName>
        <fullName evidence="3">Uncharacterized protein</fullName>
    </submittedName>
</protein>
<dbReference type="EMBL" id="OU503039">
    <property type="protein sequence ID" value="CAI9759031.1"/>
    <property type="molecule type" value="Genomic_DNA"/>
</dbReference>
<dbReference type="Pfam" id="PF00012">
    <property type="entry name" value="HSP70"/>
    <property type="match status" value="1"/>
</dbReference>
<dbReference type="Proteomes" id="UP000834106">
    <property type="component" value="Chromosome 4"/>
</dbReference>
<reference evidence="3" key="1">
    <citation type="submission" date="2023-05" db="EMBL/GenBank/DDBJ databases">
        <authorList>
            <person name="Huff M."/>
        </authorList>
    </citation>
    <scope>NUCLEOTIDE SEQUENCE</scope>
</reference>
<gene>
    <name evidence="3" type="ORF">FPE_LOCUS6461</name>
</gene>
<dbReference type="GO" id="GO:0005524">
    <property type="term" value="F:ATP binding"/>
    <property type="evidence" value="ECO:0007669"/>
    <property type="project" value="UniProtKB-KW"/>
</dbReference>
<organism evidence="3 4">
    <name type="scientific">Fraxinus pennsylvanica</name>
    <dbReference type="NCBI Taxonomy" id="56036"/>
    <lineage>
        <taxon>Eukaryota</taxon>
        <taxon>Viridiplantae</taxon>
        <taxon>Streptophyta</taxon>
        <taxon>Embryophyta</taxon>
        <taxon>Tracheophyta</taxon>
        <taxon>Spermatophyta</taxon>
        <taxon>Magnoliopsida</taxon>
        <taxon>eudicotyledons</taxon>
        <taxon>Gunneridae</taxon>
        <taxon>Pentapetalae</taxon>
        <taxon>asterids</taxon>
        <taxon>lamiids</taxon>
        <taxon>Lamiales</taxon>
        <taxon>Oleaceae</taxon>
        <taxon>Oleeae</taxon>
        <taxon>Fraxinus</taxon>
    </lineage>
</organism>